<feature type="domain" description="WYL" evidence="1">
    <location>
        <begin position="4"/>
        <end position="62"/>
    </location>
</feature>
<dbReference type="EMBL" id="JABAGO010000016">
    <property type="protein sequence ID" value="NME98645.1"/>
    <property type="molecule type" value="Genomic_DNA"/>
</dbReference>
<protein>
    <submittedName>
        <fullName evidence="2">WYL domain-containing protein</fullName>
    </submittedName>
</protein>
<dbReference type="AlphaFoldDB" id="A0A848CSQ2"/>
<dbReference type="Pfam" id="PF13280">
    <property type="entry name" value="WYL"/>
    <property type="match status" value="1"/>
</dbReference>
<dbReference type="Proteomes" id="UP000561326">
    <property type="component" value="Unassembled WGS sequence"/>
</dbReference>
<gene>
    <name evidence="2" type="ORF">HF838_10275</name>
</gene>
<evidence type="ECO:0000313" key="2">
    <source>
        <dbReference type="EMBL" id="NME98645.1"/>
    </source>
</evidence>
<name>A0A848CSQ2_ANEAE</name>
<sequence length="76" mass="8855">MDIISTIKTCGARKEMVYITYEGQERLVEPYYFRDGGLQFFAWCRMSKNIRSFTVTKITAARPSGLVYGPRYPVEF</sequence>
<accession>A0A848CSQ2</accession>
<reference evidence="2 3" key="1">
    <citation type="submission" date="2020-04" db="EMBL/GenBank/DDBJ databases">
        <authorList>
            <person name="Hitch T.C.A."/>
            <person name="Wylensek D."/>
            <person name="Clavel T."/>
        </authorList>
    </citation>
    <scope>NUCLEOTIDE SEQUENCE [LARGE SCALE GENOMIC DNA]</scope>
    <source>
        <strain evidence="2 3">WB01_D5_05</strain>
    </source>
</reference>
<evidence type="ECO:0000259" key="1">
    <source>
        <dbReference type="Pfam" id="PF13280"/>
    </source>
</evidence>
<comment type="caution">
    <text evidence="2">The sequence shown here is derived from an EMBL/GenBank/DDBJ whole genome shotgun (WGS) entry which is preliminary data.</text>
</comment>
<dbReference type="RefSeq" id="WP_168975197.1">
    <property type="nucleotide sequence ID" value="NZ_CAMJCG010000051.1"/>
</dbReference>
<organism evidence="2 3">
    <name type="scientific">Aneurinibacillus aneurinilyticus</name>
    <name type="common">Bacillus aneurinolyticus</name>
    <dbReference type="NCBI Taxonomy" id="1391"/>
    <lineage>
        <taxon>Bacteria</taxon>
        <taxon>Bacillati</taxon>
        <taxon>Bacillota</taxon>
        <taxon>Bacilli</taxon>
        <taxon>Bacillales</taxon>
        <taxon>Paenibacillaceae</taxon>
        <taxon>Aneurinibacillus group</taxon>
        <taxon>Aneurinibacillus</taxon>
    </lineage>
</organism>
<evidence type="ECO:0000313" key="3">
    <source>
        <dbReference type="Proteomes" id="UP000561326"/>
    </source>
</evidence>
<proteinExistence type="predicted"/>
<dbReference type="InterPro" id="IPR026881">
    <property type="entry name" value="WYL_dom"/>
</dbReference>